<dbReference type="PANTHER" id="PTHR47540">
    <property type="entry name" value="THIAMINE REPRESSIBLE GENES REGULATORY PROTEIN THI5"/>
    <property type="match status" value="1"/>
</dbReference>
<evidence type="ECO:0000256" key="4">
    <source>
        <dbReference type="ARBA" id="ARBA00023163"/>
    </source>
</evidence>
<evidence type="ECO:0000256" key="5">
    <source>
        <dbReference type="ARBA" id="ARBA00023242"/>
    </source>
</evidence>
<evidence type="ECO:0000256" key="1">
    <source>
        <dbReference type="ARBA" id="ARBA00004123"/>
    </source>
</evidence>
<keyword evidence="4" id="KW-0804">Transcription</keyword>
<dbReference type="GO" id="GO:0008270">
    <property type="term" value="F:zinc ion binding"/>
    <property type="evidence" value="ECO:0007669"/>
    <property type="project" value="InterPro"/>
</dbReference>
<dbReference type="PROSITE" id="PS50048">
    <property type="entry name" value="ZN2_CY6_FUNGAL_2"/>
    <property type="match status" value="1"/>
</dbReference>
<dbReference type="InterPro" id="IPR051711">
    <property type="entry name" value="Stress_Response_Reg"/>
</dbReference>
<keyword evidence="3" id="KW-0238">DNA-binding</keyword>
<comment type="subcellular location">
    <subcellularLocation>
        <location evidence="1">Nucleus</location>
    </subcellularLocation>
</comment>
<evidence type="ECO:0000259" key="6">
    <source>
        <dbReference type="PROSITE" id="PS50048"/>
    </source>
</evidence>
<evidence type="ECO:0000313" key="8">
    <source>
        <dbReference type="Proteomes" id="UP001152649"/>
    </source>
</evidence>
<dbReference type="GO" id="GO:0005634">
    <property type="term" value="C:nucleus"/>
    <property type="evidence" value="ECO:0007669"/>
    <property type="project" value="UniProtKB-SubCell"/>
</dbReference>
<accession>A0A9W4JFU7</accession>
<dbReference type="PROSITE" id="PS00463">
    <property type="entry name" value="ZN2_CY6_FUNGAL_1"/>
    <property type="match status" value="1"/>
</dbReference>
<name>A0A9W4JFU7_9EURO</name>
<dbReference type="GO" id="GO:0045944">
    <property type="term" value="P:positive regulation of transcription by RNA polymerase II"/>
    <property type="evidence" value="ECO:0007669"/>
    <property type="project" value="TreeGrafter"/>
</dbReference>
<sequence length="69" mass="8163">MPPKGTTDKRAARRNRRVARACGRCRDQKIRCTGSYPCDQCSKRNYDCHFDSMSERVMVTRRRVKHMVK</sequence>
<dbReference type="OrthoDB" id="10350090at2759"/>
<reference evidence="7" key="1">
    <citation type="submission" date="2021-07" db="EMBL/GenBank/DDBJ databases">
        <authorList>
            <person name="Branca A.L. A."/>
        </authorList>
    </citation>
    <scope>NUCLEOTIDE SEQUENCE</scope>
</reference>
<dbReference type="PANTHER" id="PTHR47540:SF2">
    <property type="entry name" value="ZN(II)2CYS6 TRANSCRIPTION FACTOR (EUROFUNG)"/>
    <property type="match status" value="1"/>
</dbReference>
<evidence type="ECO:0000313" key="7">
    <source>
        <dbReference type="EMBL" id="CAG8396473.1"/>
    </source>
</evidence>
<evidence type="ECO:0000256" key="2">
    <source>
        <dbReference type="ARBA" id="ARBA00023015"/>
    </source>
</evidence>
<dbReference type="SMART" id="SM00066">
    <property type="entry name" value="GAL4"/>
    <property type="match status" value="1"/>
</dbReference>
<keyword evidence="8" id="KW-1185">Reference proteome</keyword>
<dbReference type="SUPFAM" id="SSF57701">
    <property type="entry name" value="Zn2/Cys6 DNA-binding domain"/>
    <property type="match status" value="1"/>
</dbReference>
<feature type="domain" description="Zn(2)-C6 fungal-type" evidence="6">
    <location>
        <begin position="21"/>
        <end position="50"/>
    </location>
</feature>
<gene>
    <name evidence="7" type="ORF">PSALAMII_LOCUS7349</name>
</gene>
<dbReference type="EMBL" id="CAJVPG010000333">
    <property type="protein sequence ID" value="CAG8396473.1"/>
    <property type="molecule type" value="Genomic_DNA"/>
</dbReference>
<dbReference type="GO" id="GO:0043565">
    <property type="term" value="F:sequence-specific DNA binding"/>
    <property type="evidence" value="ECO:0007669"/>
    <property type="project" value="TreeGrafter"/>
</dbReference>
<dbReference type="InterPro" id="IPR001138">
    <property type="entry name" value="Zn2Cys6_DnaBD"/>
</dbReference>
<dbReference type="AlphaFoldDB" id="A0A9W4JFU7"/>
<keyword evidence="5" id="KW-0539">Nucleus</keyword>
<organism evidence="7 8">
    <name type="scientific">Penicillium salamii</name>
    <dbReference type="NCBI Taxonomy" id="1612424"/>
    <lineage>
        <taxon>Eukaryota</taxon>
        <taxon>Fungi</taxon>
        <taxon>Dikarya</taxon>
        <taxon>Ascomycota</taxon>
        <taxon>Pezizomycotina</taxon>
        <taxon>Eurotiomycetes</taxon>
        <taxon>Eurotiomycetidae</taxon>
        <taxon>Eurotiales</taxon>
        <taxon>Aspergillaceae</taxon>
        <taxon>Penicillium</taxon>
    </lineage>
</organism>
<dbReference type="Pfam" id="PF00172">
    <property type="entry name" value="Zn_clus"/>
    <property type="match status" value="1"/>
</dbReference>
<dbReference type="Proteomes" id="UP001152649">
    <property type="component" value="Unassembled WGS sequence"/>
</dbReference>
<dbReference type="InterPro" id="IPR036864">
    <property type="entry name" value="Zn2-C6_fun-type_DNA-bd_sf"/>
</dbReference>
<keyword evidence="2" id="KW-0805">Transcription regulation</keyword>
<dbReference type="Gene3D" id="4.10.240.10">
    <property type="entry name" value="Zn(2)-C6 fungal-type DNA-binding domain"/>
    <property type="match status" value="1"/>
</dbReference>
<evidence type="ECO:0000256" key="3">
    <source>
        <dbReference type="ARBA" id="ARBA00023125"/>
    </source>
</evidence>
<dbReference type="GO" id="GO:0000981">
    <property type="term" value="F:DNA-binding transcription factor activity, RNA polymerase II-specific"/>
    <property type="evidence" value="ECO:0007669"/>
    <property type="project" value="InterPro"/>
</dbReference>
<comment type="caution">
    <text evidence="7">The sequence shown here is derived from an EMBL/GenBank/DDBJ whole genome shotgun (WGS) entry which is preliminary data.</text>
</comment>
<proteinExistence type="predicted"/>
<protein>
    <recommendedName>
        <fullName evidence="6">Zn(2)-C6 fungal-type domain-containing protein</fullName>
    </recommendedName>
</protein>